<reference evidence="1" key="1">
    <citation type="submission" date="2018-02" db="EMBL/GenBank/DDBJ databases">
        <title>Rhizophora mucronata_Transcriptome.</title>
        <authorList>
            <person name="Meera S.P."/>
            <person name="Sreeshan A."/>
            <person name="Augustine A."/>
        </authorList>
    </citation>
    <scope>NUCLEOTIDE SEQUENCE</scope>
    <source>
        <tissue evidence="1">Leaf</tissue>
    </source>
</reference>
<dbReference type="AlphaFoldDB" id="A0A2P2JBT4"/>
<protein>
    <submittedName>
        <fullName evidence="1">Uncharacterized protein</fullName>
    </submittedName>
</protein>
<name>A0A2P2JBT4_RHIMU</name>
<accession>A0A2P2JBT4</accession>
<dbReference type="EMBL" id="GGEC01010445">
    <property type="protein sequence ID" value="MBW90928.1"/>
    <property type="molecule type" value="Transcribed_RNA"/>
</dbReference>
<proteinExistence type="predicted"/>
<organism evidence="1">
    <name type="scientific">Rhizophora mucronata</name>
    <name type="common">Asiatic mangrove</name>
    <dbReference type="NCBI Taxonomy" id="61149"/>
    <lineage>
        <taxon>Eukaryota</taxon>
        <taxon>Viridiplantae</taxon>
        <taxon>Streptophyta</taxon>
        <taxon>Embryophyta</taxon>
        <taxon>Tracheophyta</taxon>
        <taxon>Spermatophyta</taxon>
        <taxon>Magnoliopsida</taxon>
        <taxon>eudicotyledons</taxon>
        <taxon>Gunneridae</taxon>
        <taxon>Pentapetalae</taxon>
        <taxon>rosids</taxon>
        <taxon>fabids</taxon>
        <taxon>Malpighiales</taxon>
        <taxon>Rhizophoraceae</taxon>
        <taxon>Rhizophora</taxon>
    </lineage>
</organism>
<sequence>MSRMKNKTMRERETETKLWVAKTPKSNISRNRIPMND</sequence>
<evidence type="ECO:0000313" key="1">
    <source>
        <dbReference type="EMBL" id="MBW90928.1"/>
    </source>
</evidence>